<keyword evidence="4" id="KW-0812">Transmembrane</keyword>
<dbReference type="PANTHER" id="PTHR34135">
    <property type="entry name" value="LYSOZYME"/>
    <property type="match status" value="1"/>
</dbReference>
<dbReference type="GO" id="GO:0016052">
    <property type="term" value="P:carbohydrate catabolic process"/>
    <property type="evidence" value="ECO:0007669"/>
    <property type="project" value="TreeGrafter"/>
</dbReference>
<dbReference type="SMART" id="SM00641">
    <property type="entry name" value="Glyco_25"/>
    <property type="match status" value="1"/>
</dbReference>
<comment type="similarity">
    <text evidence="1">Belongs to the glycosyl hydrolase 25 family.</text>
</comment>
<dbReference type="InterPro" id="IPR002053">
    <property type="entry name" value="Glyco_hydro_25"/>
</dbReference>
<dbReference type="Proteomes" id="UP000012164">
    <property type="component" value="Unassembled WGS sequence"/>
</dbReference>
<evidence type="ECO:0000313" key="5">
    <source>
        <dbReference type="EMBL" id="EMJ38301.1"/>
    </source>
</evidence>
<dbReference type="Pfam" id="PF01183">
    <property type="entry name" value="Glyco_hydro_25"/>
    <property type="match status" value="1"/>
</dbReference>
<feature type="transmembrane region" description="Helical" evidence="4">
    <location>
        <begin position="9"/>
        <end position="30"/>
    </location>
</feature>
<dbReference type="GO" id="GO:0003796">
    <property type="term" value="F:lysozyme activity"/>
    <property type="evidence" value="ECO:0007669"/>
    <property type="project" value="InterPro"/>
</dbReference>
<dbReference type="SUPFAM" id="SSF51445">
    <property type="entry name" value="(Trans)glycosidases"/>
    <property type="match status" value="1"/>
</dbReference>
<dbReference type="InterPro" id="IPR017853">
    <property type="entry name" value="GH"/>
</dbReference>
<evidence type="ECO:0000256" key="1">
    <source>
        <dbReference type="ARBA" id="ARBA00010646"/>
    </source>
</evidence>
<organism evidence="5 6">
    <name type="scientific">Leptospira interrogans str. FPW1039</name>
    <dbReference type="NCBI Taxonomy" id="1193040"/>
    <lineage>
        <taxon>Bacteria</taxon>
        <taxon>Pseudomonadati</taxon>
        <taxon>Spirochaetota</taxon>
        <taxon>Spirochaetia</taxon>
        <taxon>Leptospirales</taxon>
        <taxon>Leptospiraceae</taxon>
        <taxon>Leptospira</taxon>
    </lineage>
</organism>
<dbReference type="EMBL" id="AKWR02000036">
    <property type="protein sequence ID" value="EMJ38301.1"/>
    <property type="molecule type" value="Genomic_DNA"/>
</dbReference>
<proteinExistence type="inferred from homology"/>
<evidence type="ECO:0000256" key="3">
    <source>
        <dbReference type="ARBA" id="ARBA00023295"/>
    </source>
</evidence>
<dbReference type="PROSITE" id="PS51904">
    <property type="entry name" value="GLYCOSYL_HYDROL_F25_2"/>
    <property type="match status" value="1"/>
</dbReference>
<dbReference type="PANTHER" id="PTHR34135:SF2">
    <property type="entry name" value="LYSOZYME"/>
    <property type="match status" value="1"/>
</dbReference>
<evidence type="ECO:0000256" key="2">
    <source>
        <dbReference type="ARBA" id="ARBA00022801"/>
    </source>
</evidence>
<evidence type="ECO:0000256" key="4">
    <source>
        <dbReference type="SAM" id="Phobius"/>
    </source>
</evidence>
<comment type="caution">
    <text evidence="5">The sequence shown here is derived from an EMBL/GenBank/DDBJ whole genome shotgun (WGS) entry which is preliminary data.</text>
</comment>
<dbReference type="AlphaFoldDB" id="A0A0F6IJS6"/>
<dbReference type="InterPro" id="IPR018077">
    <property type="entry name" value="Glyco_hydro_fam25_subgr"/>
</dbReference>
<keyword evidence="4" id="KW-1133">Transmembrane helix</keyword>
<keyword evidence="3" id="KW-0326">Glycosidase</keyword>
<keyword evidence="4" id="KW-0472">Membrane</keyword>
<dbReference type="GO" id="GO:0016998">
    <property type="term" value="P:cell wall macromolecule catabolic process"/>
    <property type="evidence" value="ECO:0007669"/>
    <property type="project" value="InterPro"/>
</dbReference>
<keyword evidence="2 5" id="KW-0378">Hydrolase</keyword>
<accession>A0A0F6IJS6</accession>
<name>A0A0F6IJS6_LEPIR</name>
<protein>
    <submittedName>
        <fullName evidence="5">Glycosyl hydrolase family 25</fullName>
    </submittedName>
</protein>
<dbReference type="GO" id="GO:0009253">
    <property type="term" value="P:peptidoglycan catabolic process"/>
    <property type="evidence" value="ECO:0007669"/>
    <property type="project" value="InterPro"/>
</dbReference>
<sequence length="244" mass="28480">MYIYMKRKFLFFLLVIISFFLLGIGLYNALNSGKIWFVYPSTSQYPIRGIDVSNHQGKIDWTLVPKSEISFVYIKATEGRDFKDKSFHLNWKKAKANGFFVGAYHFFTLCKSGKEQAENFISTVPKEIDSLPPVVDLEFLGNCKERSSMKDVSNEIQEFLNRVDSHYGKKTILYLTYEFIDRYIGPNFQDHPIWIRDLFKHPNTFSNQRWILWQYKSRGNLPGISGPVDMNVLNGELKILTLTK</sequence>
<reference evidence="5 6" key="1">
    <citation type="submission" date="2013-01" db="EMBL/GenBank/DDBJ databases">
        <authorList>
            <person name="Harkins D.M."/>
            <person name="Durkin A.S."/>
            <person name="Brinkac L.M."/>
            <person name="Haft D.H."/>
            <person name="Selengut J.D."/>
            <person name="Sanka R."/>
            <person name="DePew J."/>
            <person name="Purushe J."/>
            <person name="Peacock S.J."/>
            <person name="Thaipadungpanit J."/>
            <person name="Wuthiekanun V.W."/>
            <person name="Day N.P."/>
            <person name="Vinetz J.M."/>
            <person name="Sutton G.G."/>
            <person name="Nierman W.C."/>
            <person name="Fouts D.E."/>
        </authorList>
    </citation>
    <scope>NUCLEOTIDE SEQUENCE [LARGE SCALE GENOMIC DNA]</scope>
    <source>
        <strain evidence="5 6">FPW1039</strain>
    </source>
</reference>
<gene>
    <name evidence="5" type="ORF">LEP1GSC079_3637</name>
</gene>
<dbReference type="CDD" id="cd06413">
    <property type="entry name" value="GH25_muramidase_1"/>
    <property type="match status" value="1"/>
</dbReference>
<dbReference type="Gene3D" id="3.20.20.80">
    <property type="entry name" value="Glycosidases"/>
    <property type="match status" value="1"/>
</dbReference>
<evidence type="ECO:0000313" key="6">
    <source>
        <dbReference type="Proteomes" id="UP000012164"/>
    </source>
</evidence>